<feature type="compositionally biased region" description="Polar residues" evidence="4">
    <location>
        <begin position="27"/>
        <end position="54"/>
    </location>
</feature>
<comment type="caution">
    <text evidence="6">The sequence shown here is derived from an EMBL/GenBank/DDBJ whole genome shotgun (WGS) entry which is preliminary data.</text>
</comment>
<evidence type="ECO:0000256" key="3">
    <source>
        <dbReference type="ARBA" id="ARBA00022729"/>
    </source>
</evidence>
<feature type="region of interest" description="Disordered" evidence="4">
    <location>
        <begin position="27"/>
        <end position="55"/>
    </location>
</feature>
<gene>
    <name evidence="6" type="primary">malE_3</name>
    <name evidence="7" type="ORF">BEI59_07495</name>
    <name evidence="6" type="ORF">BEI61_05249</name>
    <name evidence="8" type="ORF">BEI63_08755</name>
</gene>
<reference evidence="8 11" key="2">
    <citation type="submission" date="2016-08" db="EMBL/GenBank/DDBJ databases">
        <title>Characterization of Isolates of Eisenbergiella tayi Derived from Blood Cultures, Using Whole Genome Sequencing.</title>
        <authorList>
            <person name="Bernier A.-M."/>
            <person name="Burdz T."/>
            <person name="Wiebe D."/>
            <person name="Bernard K."/>
        </authorList>
    </citation>
    <scope>NUCLEOTIDE SEQUENCE [LARGE SCALE GENOMIC DNA]</scope>
    <source>
        <strain evidence="8 11">NML120146</strain>
    </source>
</reference>
<dbReference type="Gene3D" id="3.40.190.10">
    <property type="entry name" value="Periplasmic binding protein-like II"/>
    <property type="match status" value="2"/>
</dbReference>
<dbReference type="EMBL" id="MEHD01000019">
    <property type="protein sequence ID" value="ODR58581.1"/>
    <property type="molecule type" value="Genomic_DNA"/>
</dbReference>
<name>A0A1E3A6Q3_9FIRM</name>
<dbReference type="Proteomes" id="UP000094271">
    <property type="component" value="Unassembled WGS sequence"/>
</dbReference>
<evidence type="ECO:0000313" key="6">
    <source>
        <dbReference type="EMBL" id="ODM04442.1"/>
    </source>
</evidence>
<keyword evidence="2" id="KW-0813">Transport</keyword>
<dbReference type="PROSITE" id="PS51257">
    <property type="entry name" value="PROKAR_LIPOPROTEIN"/>
    <property type="match status" value="1"/>
</dbReference>
<dbReference type="OrthoDB" id="9770625at2"/>
<accession>A0A1E3A6Q3</accession>
<evidence type="ECO:0000313" key="7">
    <source>
        <dbReference type="EMBL" id="ODR53526.1"/>
    </source>
</evidence>
<evidence type="ECO:0000256" key="1">
    <source>
        <dbReference type="ARBA" id="ARBA00008520"/>
    </source>
</evidence>
<reference evidence="7 10" key="3">
    <citation type="submission" date="2016-08" db="EMBL/GenBank/DDBJ databases">
        <authorList>
            <person name="Seilhamer J.J."/>
        </authorList>
    </citation>
    <scope>NUCLEOTIDE SEQUENCE [LARGE SCALE GENOMIC DNA]</scope>
    <source>
        <strain evidence="7 10">NML150140-1</strain>
    </source>
</reference>
<dbReference type="Proteomes" id="UP000094067">
    <property type="component" value="Unassembled WGS sequence"/>
</dbReference>
<dbReference type="RefSeq" id="WP_069154583.1">
    <property type="nucleotide sequence ID" value="NZ_DAWDRA010000199.1"/>
</dbReference>
<proteinExistence type="inferred from homology"/>
<dbReference type="EMBL" id="MCGH01000003">
    <property type="protein sequence ID" value="ODM04442.1"/>
    <property type="molecule type" value="Genomic_DNA"/>
</dbReference>
<evidence type="ECO:0000256" key="5">
    <source>
        <dbReference type="SAM" id="SignalP"/>
    </source>
</evidence>
<protein>
    <submittedName>
        <fullName evidence="6">Maltose-binding periplasmic protein</fullName>
    </submittedName>
</protein>
<evidence type="ECO:0000313" key="8">
    <source>
        <dbReference type="EMBL" id="ODR58581.1"/>
    </source>
</evidence>
<evidence type="ECO:0000313" key="10">
    <source>
        <dbReference type="Proteomes" id="UP000094271"/>
    </source>
</evidence>
<feature type="signal peptide" evidence="5">
    <location>
        <begin position="1"/>
        <end position="20"/>
    </location>
</feature>
<dbReference type="InterPro" id="IPR006059">
    <property type="entry name" value="SBP"/>
</dbReference>
<sequence>MKRKILAIVLALTLMGSVTACGGNSAATDQGGSAVNTPSAEETAAGETQNSQGTAAAEEVSLSGAKVSDYPMLENLDLDGTLQPGMYEGKKIVVACSGANYETVFKIFASLFEEMTGGVVEVQSFPDQLFEKGQMGLTSNQFDIVCMPIAYIHSYAHAGLLTDITGMLDTVASPNYDEEDFLTGMYDTYSRYNGMQVAFPFKPDSMVFFYRKDLFEDETQKANFKEKYGRELTVPATPEEMLEVAEFFTKSVNPDSPVEYGYSGVLSKGSSRFTWFNHLGYFGGKEVGDNFVPGFTDGSGTEALQFMLDLVKFAPKESITFDWDTGNTYFAQGNAAMMEQWPGLYMNCEAEGSPTKGKVGYGLVPGGSPCLGGWAMSIAASSAEQEMAFKFCELVTSKDGEYIKAPIEMDPCRASNYERDIFLELGNPVYDALKENLAAASQLADTDIPYVSAQIGDIEEIAIQSALVGDITAQEAIDQISEEMTKVIDSVKDDL</sequence>
<dbReference type="AlphaFoldDB" id="A0A1E3A6Q3"/>
<evidence type="ECO:0000313" key="9">
    <source>
        <dbReference type="Proteomes" id="UP000094067"/>
    </source>
</evidence>
<dbReference type="Proteomes" id="UP000094869">
    <property type="component" value="Unassembled WGS sequence"/>
</dbReference>
<reference evidence="6 9" key="1">
    <citation type="submission" date="2016-07" db="EMBL/GenBank/DDBJ databases">
        <title>Characterization of isolates of Eisenbergiella tayi derived from blood cultures, using whole genome sequencing.</title>
        <authorList>
            <person name="Burdz T."/>
            <person name="Wiebe D."/>
            <person name="Huynh C."/>
            <person name="Bernard K."/>
        </authorList>
    </citation>
    <scope>NUCLEOTIDE SEQUENCE [LARGE SCALE GENOMIC DNA]</scope>
    <source>
        <strain evidence="6 9">NML 110608</strain>
    </source>
</reference>
<dbReference type="PATRIC" id="fig|1432052.4.peg.5836"/>
<keyword evidence="11" id="KW-1185">Reference proteome</keyword>
<dbReference type="SUPFAM" id="SSF53850">
    <property type="entry name" value="Periplasmic binding protein-like II"/>
    <property type="match status" value="1"/>
</dbReference>
<dbReference type="Pfam" id="PF01547">
    <property type="entry name" value="SBP_bac_1"/>
    <property type="match status" value="1"/>
</dbReference>
<dbReference type="PANTHER" id="PTHR43649:SF34">
    <property type="entry name" value="ABC TRANSPORTER PERIPLASMIC-BINDING PROTEIN YCJN-RELATED"/>
    <property type="match status" value="1"/>
</dbReference>
<organism evidence="6 9">
    <name type="scientific">Eisenbergiella tayi</name>
    <dbReference type="NCBI Taxonomy" id="1432052"/>
    <lineage>
        <taxon>Bacteria</taxon>
        <taxon>Bacillati</taxon>
        <taxon>Bacillota</taxon>
        <taxon>Clostridia</taxon>
        <taxon>Lachnospirales</taxon>
        <taxon>Lachnospiraceae</taxon>
        <taxon>Eisenbergiella</taxon>
    </lineage>
</organism>
<evidence type="ECO:0000256" key="4">
    <source>
        <dbReference type="SAM" id="MobiDB-lite"/>
    </source>
</evidence>
<dbReference type="EMBL" id="MEHA01000004">
    <property type="protein sequence ID" value="ODR53526.1"/>
    <property type="molecule type" value="Genomic_DNA"/>
</dbReference>
<comment type="similarity">
    <text evidence="1">Belongs to the bacterial solute-binding protein 1 family.</text>
</comment>
<feature type="chain" id="PRO_5044556730" evidence="5">
    <location>
        <begin position="21"/>
        <end position="495"/>
    </location>
</feature>
<keyword evidence="3 5" id="KW-0732">Signal</keyword>
<evidence type="ECO:0000256" key="2">
    <source>
        <dbReference type="ARBA" id="ARBA00022448"/>
    </source>
</evidence>
<evidence type="ECO:0000313" key="11">
    <source>
        <dbReference type="Proteomes" id="UP000094869"/>
    </source>
</evidence>
<dbReference type="PANTHER" id="PTHR43649">
    <property type="entry name" value="ARABINOSE-BINDING PROTEIN-RELATED"/>
    <property type="match status" value="1"/>
</dbReference>
<dbReference type="InterPro" id="IPR050490">
    <property type="entry name" value="Bact_solute-bd_prot1"/>
</dbReference>